<dbReference type="RefSeq" id="XP_013252119.1">
    <property type="nucleotide sequence ID" value="XM_013396665.1"/>
</dbReference>
<dbReference type="AlphaFoldDB" id="U6GDF4"/>
<evidence type="ECO:0000313" key="3">
    <source>
        <dbReference type="EMBL" id="CDI77542.1"/>
    </source>
</evidence>
<dbReference type="VEuPathDB" id="ToxoDB:EAH_00025130"/>
<keyword evidence="2" id="KW-1133">Transmembrane helix</keyword>
<keyword evidence="2" id="KW-0812">Transmembrane</keyword>
<accession>U6GDF4</accession>
<feature type="region of interest" description="Disordered" evidence="1">
    <location>
        <begin position="61"/>
        <end position="96"/>
    </location>
</feature>
<evidence type="ECO:0000313" key="4">
    <source>
        <dbReference type="Proteomes" id="UP000018050"/>
    </source>
</evidence>
<feature type="transmembrane region" description="Helical" evidence="2">
    <location>
        <begin position="101"/>
        <end position="120"/>
    </location>
</feature>
<protein>
    <submittedName>
        <fullName evidence="3">Uncharacterized protein</fullName>
    </submittedName>
</protein>
<proteinExistence type="predicted"/>
<dbReference type="Proteomes" id="UP000018050">
    <property type="component" value="Unassembled WGS sequence"/>
</dbReference>
<evidence type="ECO:0000256" key="1">
    <source>
        <dbReference type="SAM" id="MobiDB-lite"/>
    </source>
</evidence>
<keyword evidence="2" id="KW-0472">Membrane</keyword>
<feature type="region of interest" description="Disordered" evidence="1">
    <location>
        <begin position="122"/>
        <end position="167"/>
    </location>
</feature>
<sequence length="167" mass="16921">MVGHKLIGTVIAAPMRRAVASAGRDDFRKTFFTAVGASGEVAGVPAAGGADAAAYGTEGAKEARTADEIGDRTLADSRGAVGGLSSPSPVGPNVSRGTKGLGLFLAALLALIVGSLLHAAGSLDPQKPEPVLQPGQQPEQTDEDDETVEAGQRRREYRSGGGEEGVQ</sequence>
<dbReference type="GeneID" id="25270583"/>
<feature type="compositionally biased region" description="Basic and acidic residues" evidence="1">
    <location>
        <begin position="61"/>
        <end position="75"/>
    </location>
</feature>
<gene>
    <name evidence="3" type="ORF">EAH_00025130</name>
</gene>
<dbReference type="EMBL" id="HG670683">
    <property type="protein sequence ID" value="CDI77542.1"/>
    <property type="molecule type" value="Genomic_DNA"/>
</dbReference>
<evidence type="ECO:0000256" key="2">
    <source>
        <dbReference type="SAM" id="Phobius"/>
    </source>
</evidence>
<reference evidence="3" key="1">
    <citation type="submission" date="2013-10" db="EMBL/GenBank/DDBJ databases">
        <title>Genomic analysis of the causative agents of coccidiosis in chickens.</title>
        <authorList>
            <person name="Reid A.J."/>
            <person name="Blake D."/>
            <person name="Billington K."/>
            <person name="Browne H."/>
            <person name="Dunn M."/>
            <person name="Hung S."/>
            <person name="Kawahara F."/>
            <person name="Miranda-Saavedra D."/>
            <person name="Mourier T."/>
            <person name="Nagra H."/>
            <person name="Otto T.D."/>
            <person name="Rawlings N."/>
            <person name="Sanchez A."/>
            <person name="Sanders M."/>
            <person name="Subramaniam C."/>
            <person name="Tay Y."/>
            <person name="Dear P."/>
            <person name="Doerig C."/>
            <person name="Gruber A."/>
            <person name="Parkinson J."/>
            <person name="Shirley M."/>
            <person name="Wan K.L."/>
            <person name="Berriman M."/>
            <person name="Tomley F."/>
            <person name="Pain A."/>
        </authorList>
    </citation>
    <scope>NUCLEOTIDE SEQUENCE</scope>
    <source>
        <strain evidence="3">Houghton</strain>
    </source>
</reference>
<keyword evidence="4" id="KW-1185">Reference proteome</keyword>
<organism evidence="3 4">
    <name type="scientific">Eimeria acervulina</name>
    <name type="common">Coccidian parasite</name>
    <dbReference type="NCBI Taxonomy" id="5801"/>
    <lineage>
        <taxon>Eukaryota</taxon>
        <taxon>Sar</taxon>
        <taxon>Alveolata</taxon>
        <taxon>Apicomplexa</taxon>
        <taxon>Conoidasida</taxon>
        <taxon>Coccidia</taxon>
        <taxon>Eucoccidiorida</taxon>
        <taxon>Eimeriorina</taxon>
        <taxon>Eimeriidae</taxon>
        <taxon>Eimeria</taxon>
    </lineage>
</organism>
<name>U6GDF4_EIMAC</name>
<reference evidence="3" key="2">
    <citation type="submission" date="2013-10" db="EMBL/GenBank/DDBJ databases">
        <authorList>
            <person name="Aslett M."/>
        </authorList>
    </citation>
    <scope>NUCLEOTIDE SEQUENCE</scope>
    <source>
        <strain evidence="3">Houghton</strain>
    </source>
</reference>